<dbReference type="EMBL" id="CP002869">
    <property type="protein sequence ID" value="AEI44555.1"/>
    <property type="molecule type" value="Genomic_DNA"/>
</dbReference>
<gene>
    <name evidence="2" type="ordered locus">KNP414_06031</name>
</gene>
<dbReference type="KEGG" id="pms:KNP414_06031"/>
<name>F8FEF6_PAEMK</name>
<dbReference type="PATRIC" id="fig|1036673.3.peg.5604"/>
<reference evidence="2 3" key="2">
    <citation type="journal article" date="2013" name="Genome Announc.">
        <title>Genome Sequence of Growth-Improving Paenibacillus mucilaginosus Strain KNP414.</title>
        <authorList>
            <person name="Lu J.J."/>
            <person name="Wang J.F."/>
            <person name="Hu X.F."/>
        </authorList>
    </citation>
    <scope>NUCLEOTIDE SEQUENCE [LARGE SCALE GENOMIC DNA]</scope>
    <source>
        <strain evidence="2 3">KNP414</strain>
    </source>
</reference>
<dbReference type="HOGENOM" id="CLU_171794_0_0_9"/>
<feature type="region of interest" description="Disordered" evidence="1">
    <location>
        <begin position="1"/>
        <end position="25"/>
    </location>
</feature>
<dbReference type="Pfam" id="PF11588">
    <property type="entry name" value="DUF3243"/>
    <property type="match status" value="1"/>
</dbReference>
<dbReference type="Proteomes" id="UP000006620">
    <property type="component" value="Chromosome"/>
</dbReference>
<dbReference type="AlphaFoldDB" id="F8FEF6"/>
<accession>F8FEF6</accession>
<dbReference type="InterPro" id="IPR021637">
    <property type="entry name" value="DUF3243"/>
</dbReference>
<proteinExistence type="predicted"/>
<sequence>MSLQQNHVVDKNGNLSPDRVENALNTMDPSRKDEILQNFQSFKSYLAKRIEMAENIGLSEEQMAVLAEKVAGYLASHEEPRNSEEKLLQELWKVADKDRQHALAHLLVRLAQSSSK</sequence>
<organism evidence="2 3">
    <name type="scientific">Paenibacillus mucilaginosus (strain KNP414)</name>
    <dbReference type="NCBI Taxonomy" id="1036673"/>
    <lineage>
        <taxon>Bacteria</taxon>
        <taxon>Bacillati</taxon>
        <taxon>Bacillota</taxon>
        <taxon>Bacilli</taxon>
        <taxon>Bacillales</taxon>
        <taxon>Paenibacillaceae</taxon>
        <taxon>Paenibacillus</taxon>
    </lineage>
</organism>
<dbReference type="InterPro" id="IPR038292">
    <property type="entry name" value="YmfJ/YflH_sf"/>
</dbReference>
<evidence type="ECO:0000313" key="3">
    <source>
        <dbReference type="Proteomes" id="UP000006620"/>
    </source>
</evidence>
<evidence type="ECO:0008006" key="4">
    <source>
        <dbReference type="Google" id="ProtNLM"/>
    </source>
</evidence>
<protein>
    <recommendedName>
        <fullName evidence="4">DUF3243 domain-containing protein</fullName>
    </recommendedName>
</protein>
<evidence type="ECO:0000256" key="1">
    <source>
        <dbReference type="SAM" id="MobiDB-lite"/>
    </source>
</evidence>
<dbReference type="RefSeq" id="WP_013919700.1">
    <property type="nucleotide sequence ID" value="NC_015690.1"/>
</dbReference>
<dbReference type="Gene3D" id="1.10.760.20">
    <property type="entry name" value="Protein of unknown function DUF3243"/>
    <property type="match status" value="1"/>
</dbReference>
<evidence type="ECO:0000313" key="2">
    <source>
        <dbReference type="EMBL" id="AEI44555.1"/>
    </source>
</evidence>
<reference evidence="3" key="1">
    <citation type="submission" date="2011-06" db="EMBL/GenBank/DDBJ databases">
        <title>Complete genome sequence of Paenibacillus mucilaginosus KNP414.</title>
        <authorList>
            <person name="Wang J."/>
            <person name="Hu S."/>
            <person name="Hu X."/>
            <person name="Zhang B."/>
            <person name="Dong D."/>
            <person name="Zhang S."/>
            <person name="Zhao K."/>
            <person name="Wu D."/>
        </authorList>
    </citation>
    <scope>NUCLEOTIDE SEQUENCE [LARGE SCALE GENOMIC DNA]</scope>
    <source>
        <strain evidence="3">KNP414</strain>
    </source>
</reference>